<protein>
    <submittedName>
        <fullName evidence="2">Nuclear envelope morphology protein 1</fullName>
        <ecNumber evidence="2">3.1.3.16</ecNumber>
    </submittedName>
</protein>
<evidence type="ECO:0000313" key="2">
    <source>
        <dbReference type="EMBL" id="KAL1412849.1"/>
    </source>
</evidence>
<feature type="compositionally biased region" description="Low complexity" evidence="1">
    <location>
        <begin position="697"/>
        <end position="718"/>
    </location>
</feature>
<reference evidence="2 3" key="1">
    <citation type="submission" date="2023-08" db="EMBL/GenBank/DDBJ databases">
        <title>Annotated Genome Sequence of Vanrija albida AlHP1.</title>
        <authorList>
            <person name="Herzog R."/>
        </authorList>
    </citation>
    <scope>NUCLEOTIDE SEQUENCE [LARGE SCALE GENOMIC DNA]</scope>
    <source>
        <strain evidence="2 3">AlHP1</strain>
    </source>
</reference>
<evidence type="ECO:0000313" key="3">
    <source>
        <dbReference type="Proteomes" id="UP001565368"/>
    </source>
</evidence>
<feature type="compositionally biased region" description="Basic and acidic residues" evidence="1">
    <location>
        <begin position="132"/>
        <end position="152"/>
    </location>
</feature>
<name>A0ABR3QDQ8_9TREE</name>
<keyword evidence="3" id="KW-1185">Reference proteome</keyword>
<accession>A0ABR3QDQ8</accession>
<evidence type="ECO:0000256" key="1">
    <source>
        <dbReference type="SAM" id="MobiDB-lite"/>
    </source>
</evidence>
<feature type="region of interest" description="Disordered" evidence="1">
    <location>
        <begin position="130"/>
        <end position="160"/>
    </location>
</feature>
<proteinExistence type="predicted"/>
<gene>
    <name evidence="2" type="primary">NEM1_2</name>
    <name evidence="2" type="ORF">Q8F55_000598</name>
</gene>
<dbReference type="EMBL" id="JBBXJM010000001">
    <property type="protein sequence ID" value="KAL1412849.1"/>
    <property type="molecule type" value="Genomic_DNA"/>
</dbReference>
<dbReference type="Pfam" id="PF02996">
    <property type="entry name" value="Prefoldin"/>
    <property type="match status" value="1"/>
</dbReference>
<dbReference type="SUPFAM" id="SSF46579">
    <property type="entry name" value="Prefoldin"/>
    <property type="match status" value="1"/>
</dbReference>
<organism evidence="2 3">
    <name type="scientific">Vanrija albida</name>
    <dbReference type="NCBI Taxonomy" id="181172"/>
    <lineage>
        <taxon>Eukaryota</taxon>
        <taxon>Fungi</taxon>
        <taxon>Dikarya</taxon>
        <taxon>Basidiomycota</taxon>
        <taxon>Agaricomycotina</taxon>
        <taxon>Tremellomycetes</taxon>
        <taxon>Trichosporonales</taxon>
        <taxon>Trichosporonaceae</taxon>
        <taxon>Vanrija</taxon>
    </lineage>
</organism>
<feature type="compositionally biased region" description="Basic residues" evidence="1">
    <location>
        <begin position="724"/>
        <end position="734"/>
    </location>
</feature>
<feature type="region of interest" description="Disordered" evidence="1">
    <location>
        <begin position="596"/>
        <end position="734"/>
    </location>
</feature>
<dbReference type="EC" id="3.1.3.16" evidence="2"/>
<feature type="compositionally biased region" description="Low complexity" evidence="1">
    <location>
        <begin position="663"/>
        <end position="686"/>
    </location>
</feature>
<dbReference type="Proteomes" id="UP001565368">
    <property type="component" value="Unassembled WGS sequence"/>
</dbReference>
<sequence length="734" mass="79004">MPERLQLPIAPSGPQLGAHVAALDLLAARLDALPSRSRWPARVPLNSKASFEGEVVHTNEIKVNVSGDWWVEMSAHEAADYVRRRRDALLHEQARLMDGKPPSTEDHVAKSLGLAMRLNPEEIKFDPLFAHPVKESKRKHEEKAKEKQKEKAVPAPAADDLPDSLQRLVDLVGTQMQDKLNIPSPTGGKDTVETDEGLPIHEIREALDGSALTPMPEGEGEGAVTLPEEDGDYWSEEAVARREELRRRIFHDGSDTEEDDDDDMDVDAAEEAKPPTPPVAHPAASASTASLVPPEDVDMGDEPTPSLSRSSSISQPPKSILKAPSRKKSVSFDASVPLPPDSPPVRGMPIGVQVPDSGPKTIPILNAPKPGQRKEPFGGFRRGFLQAGPPPVPQIVEVPPDAPAPAPVQEDTPMEAEPAPQPKKQSLFAQRRAQAAGPSFPKLADTPPMVTMKHAVQEKSAVPVAPSRPLNAPPSVGPARAAPDHMDEDTDDDDDEYGDLGEFSDDEEDEYNLDEALLAREVALEYHRRQAYQKPVDPDEVDPEAEDANVLMGIPRVSTISGQDDDSSLRIVNPTADDLSQFLRVGRAEDGELVFEQPVVDDNSDSDGEAIGADADDRRQRRQRRKDVMAQLLTGDYSDRPLSGAALEQVEKAKQAAFQQSLPPAVAAAPAAPAPVAAPAAPAQAPKPDPRRDVVERVAPPQRPAAAPQPEAAAAAAPAPAPKKVSRFKAARGQ</sequence>
<feature type="compositionally biased region" description="Basic and acidic residues" evidence="1">
    <location>
        <begin position="238"/>
        <end position="254"/>
    </location>
</feature>
<dbReference type="GO" id="GO:0004722">
    <property type="term" value="F:protein serine/threonine phosphatase activity"/>
    <property type="evidence" value="ECO:0007669"/>
    <property type="project" value="UniProtKB-EC"/>
</dbReference>
<dbReference type="GeneID" id="95981641"/>
<dbReference type="RefSeq" id="XP_069212793.1">
    <property type="nucleotide sequence ID" value="XM_069349249.1"/>
</dbReference>
<feature type="compositionally biased region" description="Acidic residues" evidence="1">
    <location>
        <begin position="255"/>
        <end position="269"/>
    </location>
</feature>
<dbReference type="Gene3D" id="1.10.287.370">
    <property type="match status" value="1"/>
</dbReference>
<feature type="compositionally biased region" description="Low complexity" evidence="1">
    <location>
        <begin position="303"/>
        <end position="319"/>
    </location>
</feature>
<comment type="caution">
    <text evidence="2">The sequence shown here is derived from an EMBL/GenBank/DDBJ whole genome shotgun (WGS) entry which is preliminary data.</text>
</comment>
<feature type="compositionally biased region" description="Acidic residues" evidence="1">
    <location>
        <begin position="486"/>
        <end position="511"/>
    </location>
</feature>
<keyword evidence="2" id="KW-0378">Hydrolase</keyword>
<feature type="region of interest" description="Disordered" evidence="1">
    <location>
        <begin position="207"/>
        <end position="511"/>
    </location>
</feature>
<dbReference type="InterPro" id="IPR009053">
    <property type="entry name" value="Prefoldin"/>
</dbReference>
<dbReference type="InterPro" id="IPR004127">
    <property type="entry name" value="Prefoldin_subunit_alpha"/>
</dbReference>